<accession>A0A811S3Q7</accession>
<dbReference type="PANTHER" id="PTHR31044">
    <property type="entry name" value="BETA-1,3 GLUCANASE"/>
    <property type="match status" value="1"/>
</dbReference>
<proteinExistence type="predicted"/>
<evidence type="ECO:0000259" key="2">
    <source>
        <dbReference type="SMART" id="SM00768"/>
    </source>
</evidence>
<dbReference type="SMART" id="SM00768">
    <property type="entry name" value="X8"/>
    <property type="match status" value="1"/>
</dbReference>
<comment type="caution">
    <text evidence="3">The sequence shown here is derived from an EMBL/GenBank/DDBJ whole genome shotgun (WGS) entry which is preliminary data.</text>
</comment>
<feature type="domain" description="X8" evidence="2">
    <location>
        <begin position="29"/>
        <end position="139"/>
    </location>
</feature>
<dbReference type="PANTHER" id="PTHR31044:SF138">
    <property type="entry name" value="EXPRESSED PROTEIN"/>
    <property type="match status" value="1"/>
</dbReference>
<sequence length="142" mass="15061">MRTTDAAGRACRHGRGRAGRPVAVPATAKRCVVRVPLGRALQNTLDYACGGGADCKPILQNGACFAPDTIKAHCSYAVNSFYQRNNRNNQNPQACVFSGTAALSNNDPMQQEGSKPSPTTVPAFVGSRTLLDSFFTCSRIPG</sequence>
<dbReference type="Proteomes" id="UP000604825">
    <property type="component" value="Unassembled WGS sequence"/>
</dbReference>
<dbReference type="InterPro" id="IPR012946">
    <property type="entry name" value="X8"/>
</dbReference>
<dbReference type="AlphaFoldDB" id="A0A811S3Q7"/>
<protein>
    <recommendedName>
        <fullName evidence="2">X8 domain-containing protein</fullName>
    </recommendedName>
</protein>
<dbReference type="OrthoDB" id="1930814at2759"/>
<evidence type="ECO:0000313" key="4">
    <source>
        <dbReference type="Proteomes" id="UP000604825"/>
    </source>
</evidence>
<evidence type="ECO:0000256" key="1">
    <source>
        <dbReference type="ARBA" id="ARBA00022729"/>
    </source>
</evidence>
<keyword evidence="1" id="KW-0732">Signal</keyword>
<name>A0A811S3Q7_9POAL</name>
<organism evidence="3 4">
    <name type="scientific">Miscanthus lutarioriparius</name>
    <dbReference type="NCBI Taxonomy" id="422564"/>
    <lineage>
        <taxon>Eukaryota</taxon>
        <taxon>Viridiplantae</taxon>
        <taxon>Streptophyta</taxon>
        <taxon>Embryophyta</taxon>
        <taxon>Tracheophyta</taxon>
        <taxon>Spermatophyta</taxon>
        <taxon>Magnoliopsida</taxon>
        <taxon>Liliopsida</taxon>
        <taxon>Poales</taxon>
        <taxon>Poaceae</taxon>
        <taxon>PACMAD clade</taxon>
        <taxon>Panicoideae</taxon>
        <taxon>Andropogonodae</taxon>
        <taxon>Andropogoneae</taxon>
        <taxon>Saccharinae</taxon>
        <taxon>Miscanthus</taxon>
    </lineage>
</organism>
<dbReference type="GO" id="GO:0009506">
    <property type="term" value="C:plasmodesma"/>
    <property type="evidence" value="ECO:0007669"/>
    <property type="project" value="UniProtKB-ARBA"/>
</dbReference>
<dbReference type="InterPro" id="IPR044788">
    <property type="entry name" value="X8_dom_prot"/>
</dbReference>
<dbReference type="EMBL" id="CAJGYO010000018">
    <property type="protein sequence ID" value="CAD6335598.1"/>
    <property type="molecule type" value="Genomic_DNA"/>
</dbReference>
<reference evidence="3" key="1">
    <citation type="submission" date="2020-10" db="EMBL/GenBank/DDBJ databases">
        <authorList>
            <person name="Han B."/>
            <person name="Lu T."/>
            <person name="Zhao Q."/>
            <person name="Huang X."/>
            <person name="Zhao Y."/>
        </authorList>
    </citation>
    <scope>NUCLEOTIDE SEQUENCE</scope>
</reference>
<keyword evidence="4" id="KW-1185">Reference proteome</keyword>
<gene>
    <name evidence="3" type="ORF">NCGR_LOCUS59696</name>
</gene>
<dbReference type="Gene3D" id="1.20.58.1040">
    <property type="match status" value="1"/>
</dbReference>
<dbReference type="Pfam" id="PF07983">
    <property type="entry name" value="X8"/>
    <property type="match status" value="1"/>
</dbReference>
<evidence type="ECO:0000313" key="3">
    <source>
        <dbReference type="EMBL" id="CAD6335598.1"/>
    </source>
</evidence>